<evidence type="ECO:0000256" key="3">
    <source>
        <dbReference type="ARBA" id="ARBA00022750"/>
    </source>
</evidence>
<dbReference type="SMART" id="SM00343">
    <property type="entry name" value="ZnF_C2HC"/>
    <property type="match status" value="2"/>
</dbReference>
<dbReference type="PROSITE" id="PS50994">
    <property type="entry name" value="INTEGRASE"/>
    <property type="match status" value="1"/>
</dbReference>
<dbReference type="Proteomes" id="UP000288805">
    <property type="component" value="Unassembled WGS sequence"/>
</dbReference>
<dbReference type="InterPro" id="IPR001584">
    <property type="entry name" value="Integrase_cat-core"/>
</dbReference>
<dbReference type="GO" id="GO:0006508">
    <property type="term" value="P:proteolysis"/>
    <property type="evidence" value="ECO:0007669"/>
    <property type="project" value="UniProtKB-KW"/>
</dbReference>
<keyword evidence="1" id="KW-0645">Protease</keyword>
<dbReference type="Gene3D" id="4.10.60.10">
    <property type="entry name" value="Zinc finger, CCHC-type"/>
    <property type="match status" value="1"/>
</dbReference>
<dbReference type="SUPFAM" id="SSF56672">
    <property type="entry name" value="DNA/RNA polymerases"/>
    <property type="match status" value="1"/>
</dbReference>
<accession>A0A438DE45</accession>
<reference evidence="8 9" key="1">
    <citation type="journal article" date="2018" name="PLoS Genet.">
        <title>Population sequencing reveals clonal diversity and ancestral inbreeding in the grapevine cultivar Chardonnay.</title>
        <authorList>
            <person name="Roach M.J."/>
            <person name="Johnson D.L."/>
            <person name="Bohlmann J."/>
            <person name="van Vuuren H.J."/>
            <person name="Jones S.J."/>
            <person name="Pretorius I.S."/>
            <person name="Schmidt S.A."/>
            <person name="Borneman A.R."/>
        </authorList>
    </citation>
    <scope>NUCLEOTIDE SEQUENCE [LARGE SCALE GENOMIC DNA]</scope>
    <source>
        <strain evidence="9">cv. Chardonnay</strain>
        <tissue evidence="8">Leaf</tissue>
    </source>
</reference>
<evidence type="ECO:0000256" key="4">
    <source>
        <dbReference type="ARBA" id="ARBA00022801"/>
    </source>
</evidence>
<dbReference type="Pfam" id="PF22936">
    <property type="entry name" value="Pol_BBD"/>
    <property type="match status" value="1"/>
</dbReference>
<evidence type="ECO:0000256" key="5">
    <source>
        <dbReference type="PROSITE-ProRule" id="PRU00047"/>
    </source>
</evidence>
<dbReference type="Gene3D" id="3.30.420.10">
    <property type="entry name" value="Ribonuclease H-like superfamily/Ribonuclease H"/>
    <property type="match status" value="1"/>
</dbReference>
<dbReference type="Pfam" id="PF00665">
    <property type="entry name" value="rve"/>
    <property type="match status" value="1"/>
</dbReference>
<dbReference type="InterPro" id="IPR001878">
    <property type="entry name" value="Znf_CCHC"/>
</dbReference>
<evidence type="ECO:0000259" key="6">
    <source>
        <dbReference type="PROSITE" id="PS50158"/>
    </source>
</evidence>
<dbReference type="PROSITE" id="PS50158">
    <property type="entry name" value="ZF_CCHC"/>
    <property type="match status" value="1"/>
</dbReference>
<dbReference type="Pfam" id="PF07727">
    <property type="entry name" value="RVT_2"/>
    <property type="match status" value="1"/>
</dbReference>
<dbReference type="Pfam" id="PF13976">
    <property type="entry name" value="gag_pre-integrs"/>
    <property type="match status" value="1"/>
</dbReference>
<evidence type="ECO:0000256" key="2">
    <source>
        <dbReference type="ARBA" id="ARBA00022723"/>
    </source>
</evidence>
<keyword evidence="4" id="KW-0378">Hydrolase</keyword>
<dbReference type="GO" id="GO:0015074">
    <property type="term" value="P:DNA integration"/>
    <property type="evidence" value="ECO:0007669"/>
    <property type="project" value="InterPro"/>
</dbReference>
<organism evidence="8 9">
    <name type="scientific">Vitis vinifera</name>
    <name type="common">Grape</name>
    <dbReference type="NCBI Taxonomy" id="29760"/>
    <lineage>
        <taxon>Eukaryota</taxon>
        <taxon>Viridiplantae</taxon>
        <taxon>Streptophyta</taxon>
        <taxon>Embryophyta</taxon>
        <taxon>Tracheophyta</taxon>
        <taxon>Spermatophyta</taxon>
        <taxon>Magnoliopsida</taxon>
        <taxon>eudicotyledons</taxon>
        <taxon>Gunneridae</taxon>
        <taxon>Pentapetalae</taxon>
        <taxon>rosids</taxon>
        <taxon>Vitales</taxon>
        <taxon>Vitaceae</taxon>
        <taxon>Viteae</taxon>
        <taxon>Vitis</taxon>
    </lineage>
</organism>
<dbReference type="InterPro" id="IPR012337">
    <property type="entry name" value="RNaseH-like_sf"/>
</dbReference>
<protein>
    <submittedName>
        <fullName evidence="8">Retrovirus-related Pol polyprotein from transposon TNT 1-94</fullName>
    </submittedName>
</protein>
<feature type="domain" description="Integrase catalytic" evidence="7">
    <location>
        <begin position="495"/>
        <end position="661"/>
    </location>
</feature>
<evidence type="ECO:0000256" key="1">
    <source>
        <dbReference type="ARBA" id="ARBA00022670"/>
    </source>
</evidence>
<keyword evidence="2" id="KW-0479">Metal-binding</keyword>
<keyword evidence="3" id="KW-0064">Aspartyl protease</keyword>
<evidence type="ECO:0000259" key="7">
    <source>
        <dbReference type="PROSITE" id="PS50994"/>
    </source>
</evidence>
<dbReference type="CDD" id="cd09272">
    <property type="entry name" value="RNase_HI_RT_Ty1"/>
    <property type="match status" value="1"/>
</dbReference>
<dbReference type="InterPro" id="IPR057670">
    <property type="entry name" value="SH3_retrovirus"/>
</dbReference>
<sequence>MTSEASLNALAPPVFDGINYQVWAVRMEAYLDASDLWEAVSEEYEVPPLSDNPTMAQIKLHNERRQRKSKAKASLFAAVSSTIFTRIMTLKTANEIWNFLKKEYEGNERIKGMQVLNLIREFEMQRMKESETIKDYSDRLLSIVNKVRLLGTDFSDSRIVQKIFITVPEKFETTISSLENSKDVSSITLAELLNALQAQEQRRLMRQEGSVEGAFQAISQYKKEMQSNNNSSNYTQKFPPCPYCKKSNHPQKRCWWRPDVRCHKCGQLGHVERICKSQQQQGEVKAAVEELPDEQLFVVSCFATSSSPETWLIDSGYTNHMTYDQGLFKELDKTVTSKVRIGNGAYLAVKGKGTVAIEGHTGLKLISNVLYVPKINQNLLSVGQLLEKGYKVLFEDNQCMIADAQGREVFIVQMKGKGFALDLMQEEQAAIHKEESNTMLWHRRLGHFHHSALLFMKKNDLGEGLPELEVKPPTCVACQYGKQTRLPFPQNKAWRATQKLQLVHTDVGGPQRTPSLNGSKFYIAFIDDHTRMCWICFMKFKSEVADIFWKFKAWAENQSKCKMQVIRSDNGIEYTSEKFNKFCEDAGIEHQLTTPYTPQQNGVVERKNRTLMEMTRCLLHEKGLPKKFWAEAAHTSVFLLNRLPTKALQQRTPFEAWYGYKPRLQNLKTFGCLCFSYIPHVKRDKLDKKAEAEIFIGYSSISKAYRIYLPENNKVIVSRDVKFFESESWSWENDKKLEFQEENANIDDEPVRGTRSLSDIYQRCNIAIIEPARYEEAAADKKWMDAMKEKLKMIEKNQTWELVDKPRHKRAIGVKWVYRTKLNSDGSINKHKARLVVKGYAQMFGVDFSETFAPVARLDTIRMLLALAAQKGWNIHQMDVKSAFLNGYLEEEIFVEQPEGFIVKGMEEKVYLLKKALYGLKQAPRAWYSRIDSHLLGLGFTKSLSEFTLYFRKVCDETLVVSLYVDDLLVTGSSMKQIDNFKKEMNDVFEMTDLGRMTFFLGMEVQQKQNEIFICQQKYAKEILKKFKMEECNPSATPMNQNEKFCKKDGAAKADERLYRTIIGCLMYLTATRPDIMNAVSLLSRYMHCASEIHFQAAKRIVRYVKGTIDYGLRFCQVKNFTLHGYSDSDWAGCVDDMRSTSGYCFSFGSAIFSWCSKKQEVIAQSTAEAEYVAAAAAVNQALWIRKLMADLFMEQKESTQILVDNQAAISIANNPVFHGKTKHFKLKLYFLREVQKEGEIQLVYCKTESQNADILTKPLPKARYEFLRQRLGVCSRPTLCFYQNLHSVSIKNQQDCIPLIKKELSTVVTNVFKG</sequence>
<dbReference type="GO" id="GO:0008270">
    <property type="term" value="F:zinc ion binding"/>
    <property type="evidence" value="ECO:0007669"/>
    <property type="project" value="UniProtKB-KW"/>
</dbReference>
<comment type="caution">
    <text evidence="8">The sequence shown here is derived from an EMBL/GenBank/DDBJ whole genome shotgun (WGS) entry which is preliminary data.</text>
</comment>
<dbReference type="InterPro" id="IPR043502">
    <property type="entry name" value="DNA/RNA_pol_sf"/>
</dbReference>
<dbReference type="EMBL" id="QGNW01001666">
    <property type="protein sequence ID" value="RVW33708.1"/>
    <property type="molecule type" value="Genomic_DNA"/>
</dbReference>
<gene>
    <name evidence="8" type="primary">POLX_2502</name>
    <name evidence="8" type="ORF">CK203_115483</name>
</gene>
<keyword evidence="5" id="KW-0863">Zinc-finger</keyword>
<proteinExistence type="predicted"/>
<feature type="domain" description="CCHC-type" evidence="6">
    <location>
        <begin position="261"/>
        <end position="277"/>
    </location>
</feature>
<dbReference type="SUPFAM" id="SSF57756">
    <property type="entry name" value="Retrovirus zinc finger-like domains"/>
    <property type="match status" value="1"/>
</dbReference>
<dbReference type="PANTHER" id="PTHR42648">
    <property type="entry name" value="TRANSPOSASE, PUTATIVE-RELATED"/>
    <property type="match status" value="1"/>
</dbReference>
<dbReference type="InterPro" id="IPR039537">
    <property type="entry name" value="Retrotran_Ty1/copia-like"/>
</dbReference>
<dbReference type="InterPro" id="IPR036875">
    <property type="entry name" value="Znf_CCHC_sf"/>
</dbReference>
<name>A0A438DE45_VITVI</name>
<dbReference type="GO" id="GO:0003676">
    <property type="term" value="F:nucleic acid binding"/>
    <property type="evidence" value="ECO:0007669"/>
    <property type="project" value="InterPro"/>
</dbReference>
<dbReference type="InterPro" id="IPR054722">
    <property type="entry name" value="PolX-like_BBD"/>
</dbReference>
<dbReference type="InterPro" id="IPR013103">
    <property type="entry name" value="RVT_2"/>
</dbReference>
<dbReference type="InterPro" id="IPR025724">
    <property type="entry name" value="GAG-pre-integrase_dom"/>
</dbReference>
<dbReference type="GO" id="GO:0004190">
    <property type="term" value="F:aspartic-type endopeptidase activity"/>
    <property type="evidence" value="ECO:0007669"/>
    <property type="project" value="UniProtKB-KW"/>
</dbReference>
<evidence type="ECO:0000313" key="8">
    <source>
        <dbReference type="EMBL" id="RVW33708.1"/>
    </source>
</evidence>
<dbReference type="Pfam" id="PF14223">
    <property type="entry name" value="Retrotran_gag_2"/>
    <property type="match status" value="1"/>
</dbReference>
<dbReference type="Pfam" id="PF25597">
    <property type="entry name" value="SH3_retrovirus"/>
    <property type="match status" value="1"/>
</dbReference>
<dbReference type="SUPFAM" id="SSF53098">
    <property type="entry name" value="Ribonuclease H-like"/>
    <property type="match status" value="1"/>
</dbReference>
<dbReference type="PANTHER" id="PTHR42648:SF18">
    <property type="entry name" value="RETROTRANSPOSON, UNCLASSIFIED-LIKE PROTEIN"/>
    <property type="match status" value="1"/>
</dbReference>
<evidence type="ECO:0000313" key="9">
    <source>
        <dbReference type="Proteomes" id="UP000288805"/>
    </source>
</evidence>
<dbReference type="InterPro" id="IPR036397">
    <property type="entry name" value="RNaseH_sf"/>
</dbReference>
<keyword evidence="5" id="KW-0862">Zinc</keyword>